<dbReference type="Gene3D" id="3.40.50.300">
    <property type="entry name" value="P-loop containing nucleotide triphosphate hydrolases"/>
    <property type="match status" value="1"/>
</dbReference>
<evidence type="ECO:0000313" key="12">
    <source>
        <dbReference type="Proteomes" id="UP000199322"/>
    </source>
</evidence>
<dbReference type="Pfam" id="PF00005">
    <property type="entry name" value="ABC_tran"/>
    <property type="match status" value="1"/>
</dbReference>
<organism evidence="10 12">
    <name type="scientific">Geotoga petraea</name>
    <dbReference type="NCBI Taxonomy" id="28234"/>
    <lineage>
        <taxon>Bacteria</taxon>
        <taxon>Thermotogati</taxon>
        <taxon>Thermotogota</taxon>
        <taxon>Thermotogae</taxon>
        <taxon>Petrotogales</taxon>
        <taxon>Petrotogaceae</taxon>
        <taxon>Geotoga</taxon>
    </lineage>
</organism>
<evidence type="ECO:0000256" key="8">
    <source>
        <dbReference type="ARBA" id="ARBA00023136"/>
    </source>
</evidence>
<dbReference type="SUPFAM" id="SSF52540">
    <property type="entry name" value="P-loop containing nucleoside triphosphate hydrolases"/>
    <property type="match status" value="1"/>
</dbReference>
<evidence type="ECO:0000256" key="5">
    <source>
        <dbReference type="ARBA" id="ARBA00022741"/>
    </source>
</evidence>
<evidence type="ECO:0000313" key="10">
    <source>
        <dbReference type="EMBL" id="SDC44640.1"/>
    </source>
</evidence>
<evidence type="ECO:0000256" key="1">
    <source>
        <dbReference type="ARBA" id="ARBA00004202"/>
    </source>
</evidence>
<reference evidence="10 12" key="1">
    <citation type="submission" date="2016-10" db="EMBL/GenBank/DDBJ databases">
        <authorList>
            <person name="de Groot N.N."/>
        </authorList>
    </citation>
    <scope>NUCLEOTIDE SEQUENCE [LARGE SCALE GENOMIC DNA]</scope>
    <source>
        <strain evidence="10 12">WG14</strain>
    </source>
</reference>
<dbReference type="SMART" id="SM00382">
    <property type="entry name" value="AAA"/>
    <property type="match status" value="1"/>
</dbReference>
<keyword evidence="6 10" id="KW-0067">ATP-binding</keyword>
<evidence type="ECO:0000259" key="9">
    <source>
        <dbReference type="PROSITE" id="PS50893"/>
    </source>
</evidence>
<evidence type="ECO:0000313" key="13">
    <source>
        <dbReference type="Proteomes" id="UP000297288"/>
    </source>
</evidence>
<keyword evidence="4" id="KW-1003">Cell membrane</keyword>
<sequence length="268" mass="30934">MGIKVDNVSFTYAKNTPFQKQALKNIELEIQNGELWLFIGHTGSGKSTLINTFNGLIFPEEGDIYIDDVSIKDKKKDIREIRKKIGIIFQYPETQFFLPTVNEEFEYAPKNFNVEYNLEKTKEYMDILSLPHNYLERSPFNLSGGEMRKVAIISVLSYDPDFIIFDEPTVGLDYKTRKSVFKMVKELKNRGKTLILATHWINEFVELKPKVLMLKGGDIAFKGEFDDFISLNIEELENAGIILDKKLELYRKALLKNEIDLANKIASI</sequence>
<dbReference type="InterPro" id="IPR003439">
    <property type="entry name" value="ABC_transporter-like_ATP-bd"/>
</dbReference>
<keyword evidence="8" id="KW-0472">Membrane</keyword>
<dbReference type="Proteomes" id="UP000297288">
    <property type="component" value="Unassembled WGS sequence"/>
</dbReference>
<comment type="subcellular location">
    <subcellularLocation>
        <location evidence="1">Cell membrane</location>
        <topology evidence="1">Peripheral membrane protein</topology>
    </subcellularLocation>
</comment>
<evidence type="ECO:0000256" key="3">
    <source>
        <dbReference type="ARBA" id="ARBA00022448"/>
    </source>
</evidence>
<dbReference type="AlphaFoldDB" id="A0A1G6LN12"/>
<dbReference type="STRING" id="28234.SAMN04488588_1089"/>
<dbReference type="InterPro" id="IPR003593">
    <property type="entry name" value="AAA+_ATPase"/>
</dbReference>
<keyword evidence="3" id="KW-0813">Transport</keyword>
<keyword evidence="7" id="KW-1278">Translocase</keyword>
<dbReference type="RefSeq" id="WP_091403454.1">
    <property type="nucleotide sequence ID" value="NZ_FMYV01000004.1"/>
</dbReference>
<dbReference type="GO" id="GO:0005524">
    <property type="term" value="F:ATP binding"/>
    <property type="evidence" value="ECO:0007669"/>
    <property type="project" value="UniProtKB-KW"/>
</dbReference>
<dbReference type="GO" id="GO:0042626">
    <property type="term" value="F:ATPase-coupled transmembrane transporter activity"/>
    <property type="evidence" value="ECO:0007669"/>
    <property type="project" value="TreeGrafter"/>
</dbReference>
<dbReference type="InterPro" id="IPR015856">
    <property type="entry name" value="ABC_transpr_CbiO/EcfA_su"/>
</dbReference>
<protein>
    <submittedName>
        <fullName evidence="11">ATP-binding cassette domain-containing protein</fullName>
    </submittedName>
    <submittedName>
        <fullName evidence="10">Energy-coupling factor transport system ATP-binding protein</fullName>
    </submittedName>
</protein>
<dbReference type="PANTHER" id="PTHR43553">
    <property type="entry name" value="HEAVY METAL TRANSPORTER"/>
    <property type="match status" value="1"/>
</dbReference>
<dbReference type="InterPro" id="IPR017871">
    <property type="entry name" value="ABC_transporter-like_CS"/>
</dbReference>
<evidence type="ECO:0000256" key="6">
    <source>
        <dbReference type="ARBA" id="ARBA00022840"/>
    </source>
</evidence>
<dbReference type="CDD" id="cd03225">
    <property type="entry name" value="ABC_cobalt_CbiO_domain1"/>
    <property type="match status" value="1"/>
</dbReference>
<dbReference type="EMBL" id="SRME01000004">
    <property type="protein sequence ID" value="TGG87594.1"/>
    <property type="molecule type" value="Genomic_DNA"/>
</dbReference>
<dbReference type="InterPro" id="IPR050095">
    <property type="entry name" value="ECF_ABC_transporter_ATP-bd"/>
</dbReference>
<dbReference type="GO" id="GO:0016887">
    <property type="term" value="F:ATP hydrolysis activity"/>
    <property type="evidence" value="ECO:0007669"/>
    <property type="project" value="InterPro"/>
</dbReference>
<dbReference type="FunFam" id="3.40.50.300:FF:000224">
    <property type="entry name" value="Energy-coupling factor transporter ATP-binding protein EcfA"/>
    <property type="match status" value="1"/>
</dbReference>
<dbReference type="EMBL" id="FMYV01000004">
    <property type="protein sequence ID" value="SDC44640.1"/>
    <property type="molecule type" value="Genomic_DNA"/>
</dbReference>
<evidence type="ECO:0000256" key="7">
    <source>
        <dbReference type="ARBA" id="ARBA00022967"/>
    </source>
</evidence>
<evidence type="ECO:0000256" key="2">
    <source>
        <dbReference type="ARBA" id="ARBA00005417"/>
    </source>
</evidence>
<reference evidence="11 13" key="2">
    <citation type="submission" date="2019-04" db="EMBL/GenBank/DDBJ databases">
        <title>Draft genome sequence data and analysis of a Fermenting Bacterium, Geotoga petraea strain HO-Geo1, isolated from heavy-oil petroleum reservoir in Russia.</title>
        <authorList>
            <person name="Grouzdev D.S."/>
            <person name="Semenova E.M."/>
            <person name="Sokolova D.S."/>
            <person name="Tourova T.P."/>
            <person name="Poltaraus A.B."/>
            <person name="Nazina T.N."/>
        </authorList>
    </citation>
    <scope>NUCLEOTIDE SEQUENCE [LARGE SCALE GENOMIC DNA]</scope>
    <source>
        <strain evidence="11 13">HO-Geo1</strain>
    </source>
</reference>
<name>A0A1G6LN12_9BACT</name>
<evidence type="ECO:0000313" key="11">
    <source>
        <dbReference type="EMBL" id="TGG87594.1"/>
    </source>
</evidence>
<dbReference type="Proteomes" id="UP000199322">
    <property type="component" value="Unassembled WGS sequence"/>
</dbReference>
<keyword evidence="12" id="KW-1185">Reference proteome</keyword>
<dbReference type="PROSITE" id="PS50893">
    <property type="entry name" value="ABC_TRANSPORTER_2"/>
    <property type="match status" value="1"/>
</dbReference>
<accession>A0A1G6LN12</accession>
<dbReference type="PROSITE" id="PS00211">
    <property type="entry name" value="ABC_TRANSPORTER_1"/>
    <property type="match status" value="1"/>
</dbReference>
<proteinExistence type="inferred from homology"/>
<dbReference type="GO" id="GO:0043190">
    <property type="term" value="C:ATP-binding cassette (ABC) transporter complex"/>
    <property type="evidence" value="ECO:0007669"/>
    <property type="project" value="TreeGrafter"/>
</dbReference>
<feature type="domain" description="ABC transporter" evidence="9">
    <location>
        <begin position="3"/>
        <end position="241"/>
    </location>
</feature>
<keyword evidence="5" id="KW-0547">Nucleotide-binding</keyword>
<dbReference type="InterPro" id="IPR027417">
    <property type="entry name" value="P-loop_NTPase"/>
</dbReference>
<dbReference type="OrthoDB" id="9784332at2"/>
<gene>
    <name evidence="11" type="ORF">E4650_07580</name>
    <name evidence="10" type="ORF">SAMN04488588_1089</name>
</gene>
<dbReference type="PANTHER" id="PTHR43553:SF27">
    <property type="entry name" value="ENERGY-COUPLING FACTOR TRANSPORTER ATP-BINDING PROTEIN ECFA2"/>
    <property type="match status" value="1"/>
</dbReference>
<comment type="similarity">
    <text evidence="2">Belongs to the ABC transporter superfamily.</text>
</comment>
<evidence type="ECO:0000256" key="4">
    <source>
        <dbReference type="ARBA" id="ARBA00022475"/>
    </source>
</evidence>